<feature type="domain" description="DUF1266" evidence="1">
    <location>
        <begin position="200"/>
        <end position="393"/>
    </location>
</feature>
<reference evidence="2 3" key="1">
    <citation type="journal article" date="2019" name="Int. J. Syst. Evol. Microbiol.">
        <title>The Global Catalogue of Microorganisms (GCM) 10K type strain sequencing project: providing services to taxonomists for standard genome sequencing and annotation.</title>
        <authorList>
            <consortium name="The Broad Institute Genomics Platform"/>
            <consortium name="The Broad Institute Genome Sequencing Center for Infectious Disease"/>
            <person name="Wu L."/>
            <person name="Ma J."/>
        </authorList>
    </citation>
    <scope>NUCLEOTIDE SEQUENCE [LARGE SCALE GENOMIC DNA]</scope>
    <source>
        <strain evidence="2 3">JCM 4565</strain>
    </source>
</reference>
<sequence length="399" mass="44320">MTATPRPRATASTRAWRPATEIERALHEAVMDDDRIGYLRALATADLFHYVPKEHKDGGGNAYVPADDSQGIWCLVMRTAGERLPRRPRFVVARTSLAELADTWPGRRYSLHVNPGTPAFMRLTTGALDRRRWRRIVREETAELPTDTRPTRLLTTAAGPRTGPLAHALACGAHLSVANGVLWNEVGDVYDDYGREVGLLRESWGTATAQDWQEQMDALLAGRNSPVEPEFALDIRQELAQANTGAVDADLWRRACTAVLTDMEAPAEADAVVQELIGRVLRYESRFRADGLLPPDGFVRSAVGYDYGRAVSFARWGLSARLCPAGTAEASILRAGELCRKAYGSWEDFSAGYALGRVLRFDTEEFGQWYAKVLEPHRVLTSEPGSPWRTIPWRMPSTV</sequence>
<organism evidence="2 3">
    <name type="scientific">Streptomyces blastmyceticus</name>
    <dbReference type="NCBI Taxonomy" id="68180"/>
    <lineage>
        <taxon>Bacteria</taxon>
        <taxon>Bacillati</taxon>
        <taxon>Actinomycetota</taxon>
        <taxon>Actinomycetes</taxon>
        <taxon>Kitasatosporales</taxon>
        <taxon>Streptomycetaceae</taxon>
        <taxon>Streptomyces</taxon>
    </lineage>
</organism>
<name>A0ABN0W969_9ACTN</name>
<keyword evidence="3" id="KW-1185">Reference proteome</keyword>
<evidence type="ECO:0000313" key="3">
    <source>
        <dbReference type="Proteomes" id="UP001500063"/>
    </source>
</evidence>
<dbReference type="Proteomes" id="UP001500063">
    <property type="component" value="Unassembled WGS sequence"/>
</dbReference>
<dbReference type="Pfam" id="PF06889">
    <property type="entry name" value="DUF1266"/>
    <property type="match status" value="1"/>
</dbReference>
<evidence type="ECO:0000313" key="2">
    <source>
        <dbReference type="EMBL" id="GAA0328544.1"/>
    </source>
</evidence>
<gene>
    <name evidence="2" type="ORF">GCM10010319_00650</name>
</gene>
<comment type="caution">
    <text evidence="2">The sequence shown here is derived from an EMBL/GenBank/DDBJ whole genome shotgun (WGS) entry which is preliminary data.</text>
</comment>
<proteinExistence type="predicted"/>
<dbReference type="RefSeq" id="WP_344114849.1">
    <property type="nucleotide sequence ID" value="NZ_BAAABW010000001.1"/>
</dbReference>
<dbReference type="EMBL" id="BAAABW010000001">
    <property type="protein sequence ID" value="GAA0328544.1"/>
    <property type="molecule type" value="Genomic_DNA"/>
</dbReference>
<dbReference type="InterPro" id="IPR009677">
    <property type="entry name" value="DUF1266"/>
</dbReference>
<evidence type="ECO:0000259" key="1">
    <source>
        <dbReference type="Pfam" id="PF06889"/>
    </source>
</evidence>
<accession>A0ABN0W969</accession>
<protein>
    <submittedName>
        <fullName evidence="2">DUF1266 domain-containing protein</fullName>
    </submittedName>
</protein>